<accession>A0A816NHM3</accession>
<evidence type="ECO:0000313" key="4">
    <source>
        <dbReference type="Proteomes" id="UP000663887"/>
    </source>
</evidence>
<evidence type="ECO:0000313" key="2">
    <source>
        <dbReference type="EMBL" id="CAF2033185.1"/>
    </source>
</evidence>
<name>A0A816NHM3_9BILA</name>
<reference evidence="2" key="1">
    <citation type="submission" date="2021-02" db="EMBL/GenBank/DDBJ databases">
        <authorList>
            <person name="Nowell W R."/>
        </authorList>
    </citation>
    <scope>NUCLEOTIDE SEQUENCE</scope>
</reference>
<sequence length="454" mass="51871">MLTDTGLVLPNFTELRIYPSFTEIRQQYNAPKNFTICFSRGVFANIPRGSLSIEGVPIESKQIVPKANNLENQTIFVQRHSNEEPQECNVIQADDLLLQNIKTKRYFFAQRHEIEYVNIPEQEETAVTYVLKHQGKATLSYQIQGITWSPQYDLSIQSDDCQHIFQAFAEITNGTKQVYRIDRTELLGGDIVLQRDVASKRRRDRSRSRSRSLSETSDEDDEEFDSCGITPTVGELGELAGLYRYSIDQPFVLLPKSTFGLPFINATIQVSKYFGLTLPFTSHTQIRKLQRKYRIESIDKFLPGGLLTIREQDRLVGVITIPDLAIGDKYTLTSGEDPGVSLNRQVKLISKERHSGVYAVHLTFKNIKSTPVKFDYKEIVDSKNAQFKIILKGSDDQRAQIQVTANGVQIENKNNTTDHRGMLVANGGEQIFEYEIHINYPTPSNTHRKRRREE</sequence>
<feature type="region of interest" description="Disordered" evidence="1">
    <location>
        <begin position="203"/>
        <end position="226"/>
    </location>
</feature>
<evidence type="ECO:0000256" key="1">
    <source>
        <dbReference type="SAM" id="MobiDB-lite"/>
    </source>
</evidence>
<dbReference type="AlphaFoldDB" id="A0A816NHM3"/>
<protein>
    <recommendedName>
        <fullName evidence="5">DUF4139 domain-containing protein</fullName>
    </recommendedName>
</protein>
<dbReference type="Proteomes" id="UP000663887">
    <property type="component" value="Unassembled WGS sequence"/>
</dbReference>
<evidence type="ECO:0000313" key="3">
    <source>
        <dbReference type="EMBL" id="CAF4069318.1"/>
    </source>
</evidence>
<organism evidence="2 4">
    <name type="scientific">Rotaria magnacalcarata</name>
    <dbReference type="NCBI Taxonomy" id="392030"/>
    <lineage>
        <taxon>Eukaryota</taxon>
        <taxon>Metazoa</taxon>
        <taxon>Spiralia</taxon>
        <taxon>Gnathifera</taxon>
        <taxon>Rotifera</taxon>
        <taxon>Eurotatoria</taxon>
        <taxon>Bdelloidea</taxon>
        <taxon>Philodinida</taxon>
        <taxon>Philodinidae</taxon>
        <taxon>Rotaria</taxon>
    </lineage>
</organism>
<feature type="compositionally biased region" description="Acidic residues" evidence="1">
    <location>
        <begin position="216"/>
        <end position="225"/>
    </location>
</feature>
<proteinExistence type="predicted"/>
<dbReference type="PANTHER" id="PTHR38075:SF1">
    <property type="entry name" value="DUF4139 DOMAIN-CONTAINING PROTEIN"/>
    <property type="match status" value="1"/>
</dbReference>
<dbReference type="EMBL" id="CAJOBF010003019">
    <property type="protein sequence ID" value="CAF4069318.1"/>
    <property type="molecule type" value="Genomic_DNA"/>
</dbReference>
<evidence type="ECO:0008006" key="5">
    <source>
        <dbReference type="Google" id="ProtNLM"/>
    </source>
</evidence>
<dbReference type="Proteomes" id="UP000663842">
    <property type="component" value="Unassembled WGS sequence"/>
</dbReference>
<comment type="caution">
    <text evidence="2">The sequence shown here is derived from an EMBL/GenBank/DDBJ whole genome shotgun (WGS) entry which is preliminary data.</text>
</comment>
<dbReference type="PANTHER" id="PTHR38075">
    <property type="entry name" value="DUF4139 DOMAIN-CONTAINING PROTEIN"/>
    <property type="match status" value="1"/>
</dbReference>
<dbReference type="EMBL" id="CAJNRG010001416">
    <property type="protein sequence ID" value="CAF2033185.1"/>
    <property type="molecule type" value="Genomic_DNA"/>
</dbReference>
<gene>
    <name evidence="3" type="ORF">UXM345_LOCUS20338</name>
    <name evidence="2" type="ORF">XDN619_LOCUS5368</name>
</gene>